<name>A0A371FHY5_MUCPR</name>
<reference evidence="2" key="1">
    <citation type="submission" date="2018-05" db="EMBL/GenBank/DDBJ databases">
        <title>Draft genome of Mucuna pruriens seed.</title>
        <authorList>
            <person name="Nnadi N.E."/>
            <person name="Vos R."/>
            <person name="Hasami M.H."/>
            <person name="Devisetty U.K."/>
            <person name="Aguiy J.C."/>
        </authorList>
    </citation>
    <scope>NUCLEOTIDE SEQUENCE [LARGE SCALE GENOMIC DNA]</scope>
    <source>
        <strain evidence="2">JCA_2017</strain>
    </source>
</reference>
<dbReference type="PANTHER" id="PTHR36323:SF1">
    <property type="entry name" value="MYOTUBULARIN-LIKE PROTEIN"/>
    <property type="match status" value="1"/>
</dbReference>
<dbReference type="PANTHER" id="PTHR36323">
    <property type="entry name" value="MYOTUBULARIN-LIKE PROTEIN"/>
    <property type="match status" value="1"/>
</dbReference>
<sequence>MSSENHHHPHHYFYHQNLHIHHRSTFLPMLCSRPSIKDVSLPQWRDQPGSFSNDPLSPRIGCMGQVKRHNKIVGLLTTKSNSTNISISPGVKYFKLKKLFSSKTLSTTTTTTTNATAPAPAPSASSCGSRPRGTVNSANVPRNHHKHKCNRNENVVPISIENMDPPLPVIKRVKKQEEERQMDSLWKRRSGGAALRTLQLQQIHHSRHHLQLASCEADAGAIDNNDST</sequence>
<proteinExistence type="predicted"/>
<evidence type="ECO:0000313" key="3">
    <source>
        <dbReference type="Proteomes" id="UP000257109"/>
    </source>
</evidence>
<dbReference type="Proteomes" id="UP000257109">
    <property type="component" value="Unassembled WGS sequence"/>
</dbReference>
<feature type="region of interest" description="Disordered" evidence="1">
    <location>
        <begin position="105"/>
        <end position="145"/>
    </location>
</feature>
<comment type="caution">
    <text evidence="2">The sequence shown here is derived from an EMBL/GenBank/DDBJ whole genome shotgun (WGS) entry which is preliminary data.</text>
</comment>
<dbReference type="OrthoDB" id="1919827at2759"/>
<keyword evidence="3" id="KW-1185">Reference proteome</keyword>
<dbReference type="AlphaFoldDB" id="A0A371FHY5"/>
<feature type="compositionally biased region" description="Low complexity" evidence="1">
    <location>
        <begin position="105"/>
        <end position="126"/>
    </location>
</feature>
<gene>
    <name evidence="2" type="ORF">CR513_41875</name>
</gene>
<feature type="non-terminal residue" evidence="2">
    <location>
        <position position="1"/>
    </location>
</feature>
<protein>
    <submittedName>
        <fullName evidence="2">Uncharacterized protein</fullName>
    </submittedName>
</protein>
<evidence type="ECO:0000256" key="1">
    <source>
        <dbReference type="SAM" id="MobiDB-lite"/>
    </source>
</evidence>
<organism evidence="2 3">
    <name type="scientific">Mucuna pruriens</name>
    <name type="common">Velvet bean</name>
    <name type="synonym">Dolichos pruriens</name>
    <dbReference type="NCBI Taxonomy" id="157652"/>
    <lineage>
        <taxon>Eukaryota</taxon>
        <taxon>Viridiplantae</taxon>
        <taxon>Streptophyta</taxon>
        <taxon>Embryophyta</taxon>
        <taxon>Tracheophyta</taxon>
        <taxon>Spermatophyta</taxon>
        <taxon>Magnoliopsida</taxon>
        <taxon>eudicotyledons</taxon>
        <taxon>Gunneridae</taxon>
        <taxon>Pentapetalae</taxon>
        <taxon>rosids</taxon>
        <taxon>fabids</taxon>
        <taxon>Fabales</taxon>
        <taxon>Fabaceae</taxon>
        <taxon>Papilionoideae</taxon>
        <taxon>50 kb inversion clade</taxon>
        <taxon>NPAAA clade</taxon>
        <taxon>indigoferoid/millettioid clade</taxon>
        <taxon>Phaseoleae</taxon>
        <taxon>Mucuna</taxon>
    </lineage>
</organism>
<dbReference type="EMBL" id="QJKJ01009037">
    <property type="protein sequence ID" value="RDX77909.1"/>
    <property type="molecule type" value="Genomic_DNA"/>
</dbReference>
<accession>A0A371FHY5</accession>
<evidence type="ECO:0000313" key="2">
    <source>
        <dbReference type="EMBL" id="RDX77909.1"/>
    </source>
</evidence>